<dbReference type="PANTHER" id="PTHR45626">
    <property type="entry name" value="TRANSCRIPTION TERMINATION FACTOR 2-RELATED"/>
    <property type="match status" value="1"/>
</dbReference>
<evidence type="ECO:0000256" key="1">
    <source>
        <dbReference type="ARBA" id="ARBA00022741"/>
    </source>
</evidence>
<dbReference type="EMBL" id="PFWL01000044">
    <property type="protein sequence ID" value="PJA55924.1"/>
    <property type="molecule type" value="Genomic_DNA"/>
</dbReference>
<gene>
    <name evidence="5" type="ORF">CO165_01015</name>
</gene>
<dbReference type="Gene3D" id="3.40.50.300">
    <property type="entry name" value="P-loop containing nucleotide triphosphate hydrolases"/>
    <property type="match status" value="1"/>
</dbReference>
<name>A0A2M7XYX6_9BACT</name>
<evidence type="ECO:0000256" key="2">
    <source>
        <dbReference type="ARBA" id="ARBA00022801"/>
    </source>
</evidence>
<proteinExistence type="predicted"/>
<dbReference type="InterPro" id="IPR049730">
    <property type="entry name" value="SNF2/RAD54-like_C"/>
</dbReference>
<evidence type="ECO:0000313" key="6">
    <source>
        <dbReference type="Proteomes" id="UP000229647"/>
    </source>
</evidence>
<dbReference type="InterPro" id="IPR027417">
    <property type="entry name" value="P-loop_NTPase"/>
</dbReference>
<dbReference type="InterPro" id="IPR050628">
    <property type="entry name" value="SNF2_RAD54_helicase_TF"/>
</dbReference>
<dbReference type="GO" id="GO:0016787">
    <property type="term" value="F:hydrolase activity"/>
    <property type="evidence" value="ECO:0007669"/>
    <property type="project" value="UniProtKB-KW"/>
</dbReference>
<dbReference type="PROSITE" id="PS51194">
    <property type="entry name" value="HELICASE_CTER"/>
    <property type="match status" value="1"/>
</dbReference>
<evidence type="ECO:0000259" key="4">
    <source>
        <dbReference type="PROSITE" id="PS51194"/>
    </source>
</evidence>
<evidence type="ECO:0000313" key="5">
    <source>
        <dbReference type="EMBL" id="PJA55924.1"/>
    </source>
</evidence>
<keyword evidence="3" id="KW-0067">ATP-binding</keyword>
<evidence type="ECO:0000256" key="3">
    <source>
        <dbReference type="ARBA" id="ARBA00022840"/>
    </source>
</evidence>
<feature type="domain" description="Helicase C-terminal" evidence="4">
    <location>
        <begin position="57"/>
        <end position="202"/>
    </location>
</feature>
<reference evidence="6" key="1">
    <citation type="submission" date="2017-09" db="EMBL/GenBank/DDBJ databases">
        <title>Depth-based differentiation of microbial function through sediment-hosted aquifers and enrichment of novel symbionts in the deep terrestrial subsurface.</title>
        <authorList>
            <person name="Probst A.J."/>
            <person name="Ladd B."/>
            <person name="Jarett J.K."/>
            <person name="Geller-Mcgrath D.E."/>
            <person name="Sieber C.M.K."/>
            <person name="Emerson J.B."/>
            <person name="Anantharaman K."/>
            <person name="Thomas B.C."/>
            <person name="Malmstrom R."/>
            <person name="Stieglmeier M."/>
            <person name="Klingl A."/>
            <person name="Woyke T."/>
            <person name="Ryan C.M."/>
            <person name="Banfield J.F."/>
        </authorList>
    </citation>
    <scope>NUCLEOTIDE SEQUENCE [LARGE SCALE GENOMIC DNA]</scope>
</reference>
<dbReference type="Pfam" id="PF00271">
    <property type="entry name" value="Helicase_C"/>
    <property type="match status" value="1"/>
</dbReference>
<dbReference type="SMART" id="SM00490">
    <property type="entry name" value="HELICc"/>
    <property type="match status" value="1"/>
</dbReference>
<dbReference type="GO" id="GO:0006281">
    <property type="term" value="P:DNA repair"/>
    <property type="evidence" value="ECO:0007669"/>
    <property type="project" value="TreeGrafter"/>
</dbReference>
<keyword evidence="2" id="KW-0378">Hydrolase</keyword>
<dbReference type="CDD" id="cd18793">
    <property type="entry name" value="SF2_C_SNF"/>
    <property type="match status" value="1"/>
</dbReference>
<dbReference type="SUPFAM" id="SSF52540">
    <property type="entry name" value="P-loop containing nucleoside triphosphate hydrolases"/>
    <property type="match status" value="1"/>
</dbReference>
<protein>
    <recommendedName>
        <fullName evidence="4">Helicase C-terminal domain-containing protein</fullName>
    </recommendedName>
</protein>
<keyword evidence="1" id="KW-0547">Nucleotide-binding</keyword>
<organism evidence="5 6">
    <name type="scientific">Candidatus Roizmanbacteria bacterium CG_4_9_14_3_um_filter_33_18</name>
    <dbReference type="NCBI Taxonomy" id="1974841"/>
    <lineage>
        <taxon>Bacteria</taxon>
        <taxon>Candidatus Roizmaniibacteriota</taxon>
    </lineage>
</organism>
<dbReference type="Proteomes" id="UP000229647">
    <property type="component" value="Unassembled WGS sequence"/>
</dbReference>
<dbReference type="GO" id="GO:0005524">
    <property type="term" value="F:ATP binding"/>
    <property type="evidence" value="ECO:0007669"/>
    <property type="project" value="UniProtKB-KW"/>
</dbReference>
<dbReference type="InterPro" id="IPR001650">
    <property type="entry name" value="Helicase_C-like"/>
</dbReference>
<comment type="caution">
    <text evidence="5">The sequence shown here is derived from an EMBL/GenBank/DDBJ whole genome shotgun (WGS) entry which is preliminary data.</text>
</comment>
<dbReference type="AlphaFoldDB" id="A0A2M7XYX6"/>
<sequence>MLKIVEQKGIKKSQIEILEALLRLRQICCHPDLLKLRERKSYPFLPVKLHDIHSSSKLETVIELLQTAIADGHKVLLFSQFVSMLNILQVEFNKAKISSLMLTGKTKNRQKLIETFQTNTSYSVFLLSLKAGGTGLNLTAADYVIHYDPWWNPAVEIQATDRAHRIGQTKSVSVYKILVKDSIEEKIQALQEKKKGLIEDIIGGTSHGKGLTREDLEFLLN</sequence>
<dbReference type="GO" id="GO:0008094">
    <property type="term" value="F:ATP-dependent activity, acting on DNA"/>
    <property type="evidence" value="ECO:0007669"/>
    <property type="project" value="TreeGrafter"/>
</dbReference>
<accession>A0A2M7XYX6</accession>